<dbReference type="EMBL" id="JADIMO010000136">
    <property type="protein sequence ID" value="MBO8446070.1"/>
    <property type="molecule type" value="Genomic_DNA"/>
</dbReference>
<evidence type="ECO:0008006" key="12">
    <source>
        <dbReference type="Google" id="ProtNLM"/>
    </source>
</evidence>
<evidence type="ECO:0000256" key="6">
    <source>
        <dbReference type="ARBA" id="ARBA00023098"/>
    </source>
</evidence>
<proteinExistence type="inferred from homology"/>
<feature type="domain" description="Acyl-ACP thioesterase-like C-terminal" evidence="9">
    <location>
        <begin position="158"/>
        <end position="226"/>
    </location>
</feature>
<comment type="caution">
    <text evidence="10">The sequence shown here is derived from an EMBL/GenBank/DDBJ whole genome shotgun (WGS) entry which is preliminary data.</text>
</comment>
<dbReference type="Proteomes" id="UP000823619">
    <property type="component" value="Unassembled WGS sequence"/>
</dbReference>
<keyword evidence="4" id="KW-0276">Fatty acid metabolism</keyword>
<name>A0A9D9H9G9_9BACT</name>
<reference evidence="10" key="2">
    <citation type="journal article" date="2021" name="PeerJ">
        <title>Extensive microbial diversity within the chicken gut microbiome revealed by metagenomics and culture.</title>
        <authorList>
            <person name="Gilroy R."/>
            <person name="Ravi A."/>
            <person name="Getino M."/>
            <person name="Pursley I."/>
            <person name="Horton D.L."/>
            <person name="Alikhan N.F."/>
            <person name="Baker D."/>
            <person name="Gharbi K."/>
            <person name="Hall N."/>
            <person name="Watson M."/>
            <person name="Adriaenssens E.M."/>
            <person name="Foster-Nyarko E."/>
            <person name="Jarju S."/>
            <person name="Secka A."/>
            <person name="Antonio M."/>
            <person name="Oren A."/>
            <person name="Chaudhuri R.R."/>
            <person name="La Ragione R."/>
            <person name="Hildebrand F."/>
            <person name="Pallen M.J."/>
        </authorList>
    </citation>
    <scope>NUCLEOTIDE SEQUENCE</scope>
    <source>
        <strain evidence="10">D5-748</strain>
    </source>
</reference>
<evidence type="ECO:0000256" key="2">
    <source>
        <dbReference type="ARBA" id="ARBA00022516"/>
    </source>
</evidence>
<evidence type="ECO:0000256" key="7">
    <source>
        <dbReference type="ARBA" id="ARBA00023160"/>
    </source>
</evidence>
<dbReference type="InterPro" id="IPR002864">
    <property type="entry name" value="Acyl-ACP_thioesterase_NHD"/>
</dbReference>
<evidence type="ECO:0000256" key="3">
    <source>
        <dbReference type="ARBA" id="ARBA00022801"/>
    </source>
</evidence>
<keyword evidence="7" id="KW-0275">Fatty acid biosynthesis</keyword>
<evidence type="ECO:0000259" key="9">
    <source>
        <dbReference type="Pfam" id="PF20791"/>
    </source>
</evidence>
<reference evidence="10" key="1">
    <citation type="submission" date="2020-10" db="EMBL/GenBank/DDBJ databases">
        <authorList>
            <person name="Gilroy R."/>
        </authorList>
    </citation>
    <scope>NUCLEOTIDE SEQUENCE</scope>
    <source>
        <strain evidence="10">D5-748</strain>
    </source>
</reference>
<dbReference type="GO" id="GO:0016297">
    <property type="term" value="F:fatty acyl-[ACP] hydrolase activity"/>
    <property type="evidence" value="ECO:0007669"/>
    <property type="project" value="InterPro"/>
</dbReference>
<dbReference type="CDD" id="cd00586">
    <property type="entry name" value="4HBT"/>
    <property type="match status" value="1"/>
</dbReference>
<evidence type="ECO:0000313" key="11">
    <source>
        <dbReference type="Proteomes" id="UP000823619"/>
    </source>
</evidence>
<dbReference type="AlphaFoldDB" id="A0A9D9H9G9"/>
<comment type="similarity">
    <text evidence="1">Belongs to the acyl-ACP thioesterase family.</text>
</comment>
<dbReference type="PANTHER" id="PTHR31727:SF6">
    <property type="entry name" value="OLEOYL-ACYL CARRIER PROTEIN THIOESTERASE 1, CHLOROPLASTIC"/>
    <property type="match status" value="1"/>
</dbReference>
<organism evidence="10 11">
    <name type="scientific">Candidatus Cryptobacteroides merdavium</name>
    <dbReference type="NCBI Taxonomy" id="2840769"/>
    <lineage>
        <taxon>Bacteria</taxon>
        <taxon>Pseudomonadati</taxon>
        <taxon>Bacteroidota</taxon>
        <taxon>Bacteroidia</taxon>
        <taxon>Bacteroidales</taxon>
        <taxon>Candidatus Cryptobacteroides</taxon>
    </lineage>
</organism>
<dbReference type="Pfam" id="PF01643">
    <property type="entry name" value="Acyl-ACP_TE"/>
    <property type="match status" value="1"/>
</dbReference>
<dbReference type="PANTHER" id="PTHR31727">
    <property type="entry name" value="OLEOYL-ACYL CARRIER PROTEIN THIOESTERASE 1, CHLOROPLASTIC"/>
    <property type="match status" value="1"/>
</dbReference>
<evidence type="ECO:0000313" key="10">
    <source>
        <dbReference type="EMBL" id="MBO8446070.1"/>
    </source>
</evidence>
<dbReference type="GO" id="GO:0000036">
    <property type="term" value="F:acyl carrier activity"/>
    <property type="evidence" value="ECO:0007669"/>
    <property type="project" value="TreeGrafter"/>
</dbReference>
<evidence type="ECO:0000259" key="8">
    <source>
        <dbReference type="Pfam" id="PF01643"/>
    </source>
</evidence>
<feature type="domain" description="Acyl-ACP thioesterase N-terminal hotdog" evidence="8">
    <location>
        <begin position="3"/>
        <end position="124"/>
    </location>
</feature>
<dbReference type="Pfam" id="PF20791">
    <property type="entry name" value="Acyl-ACP_TE_C"/>
    <property type="match status" value="1"/>
</dbReference>
<accession>A0A9D9H9G9</accession>
<keyword evidence="2" id="KW-0444">Lipid biosynthesis</keyword>
<dbReference type="InterPro" id="IPR049427">
    <property type="entry name" value="Acyl-ACP_TE_C"/>
</dbReference>
<keyword evidence="6" id="KW-0443">Lipid metabolism</keyword>
<evidence type="ECO:0000256" key="1">
    <source>
        <dbReference type="ARBA" id="ARBA00006500"/>
    </source>
</evidence>
<dbReference type="InterPro" id="IPR029069">
    <property type="entry name" value="HotDog_dom_sf"/>
</dbReference>
<protein>
    <recommendedName>
        <fullName evidence="12">Acyl-ACP thioesterase</fullName>
    </recommendedName>
</protein>
<dbReference type="InterPro" id="IPR045023">
    <property type="entry name" value="FATA/B"/>
</dbReference>
<sequence>MKDIYSQHFIIPCYETDGAQLLKPASFMDFAQEAANRHADILGFGYDDLSRTRTLWVLSRMHVRFRRHPKWREEVNLDTWHKGPSMMFYLRDFLMTDADGSTLVEATSSWLVIDVDTRRIVRGADSPMDEGTARKVDVMAEPCGKVQMPKGASPEFVADHRVSYSDVDLNGHTNNAMYIVWAMDALDYDVTSVRPLKELKVNFNHETRPGEAVSIFRMKSEEGESLRYIVEGVCGERQAFCAELVF</sequence>
<dbReference type="Gene3D" id="3.10.129.10">
    <property type="entry name" value="Hotdog Thioesterase"/>
    <property type="match status" value="2"/>
</dbReference>
<gene>
    <name evidence="10" type="ORF">IAC23_10340</name>
</gene>
<keyword evidence="3" id="KW-0378">Hydrolase</keyword>
<evidence type="ECO:0000256" key="4">
    <source>
        <dbReference type="ARBA" id="ARBA00022832"/>
    </source>
</evidence>
<dbReference type="SUPFAM" id="SSF54637">
    <property type="entry name" value="Thioesterase/thiol ester dehydrase-isomerase"/>
    <property type="match status" value="2"/>
</dbReference>
<keyword evidence="5" id="KW-0809">Transit peptide</keyword>
<evidence type="ECO:0000256" key="5">
    <source>
        <dbReference type="ARBA" id="ARBA00022946"/>
    </source>
</evidence>